<dbReference type="EMBL" id="HBGB01040749">
    <property type="protein sequence ID" value="CAD9068896.1"/>
    <property type="molecule type" value="Transcribed_RNA"/>
</dbReference>
<proteinExistence type="predicted"/>
<dbReference type="Gene3D" id="3.40.50.1010">
    <property type="entry name" value="5'-nuclease"/>
    <property type="match status" value="1"/>
</dbReference>
<dbReference type="AlphaFoldDB" id="A0A7S1KBB3"/>
<accession>A0A7S1KBB3</accession>
<sequence>MATSARDKAVAIFDGANIWEDYEDKHGCELHVKAFIEFLKHVEDMLGVPISQTYLYESDPDKWLSVVGRNADTERRARRRKAFHNGLAHERICMCTKYGFKENRKQRGVDVGIALRALEVARAAVKGGIKWIILGSGDSDSLRSSTSAASWVATSPLRDTRRAWPVS</sequence>
<name>A0A7S1KBB3_9ALVE</name>
<evidence type="ECO:0000313" key="1">
    <source>
        <dbReference type="EMBL" id="CAD9068896.1"/>
    </source>
</evidence>
<protein>
    <recommendedName>
        <fullName evidence="2">NYN domain-containing protein</fullName>
    </recommendedName>
</protein>
<organism evidence="1">
    <name type="scientific">Vitrella brassicaformis</name>
    <dbReference type="NCBI Taxonomy" id="1169539"/>
    <lineage>
        <taxon>Eukaryota</taxon>
        <taxon>Sar</taxon>
        <taxon>Alveolata</taxon>
        <taxon>Colpodellida</taxon>
        <taxon>Vitrellaceae</taxon>
        <taxon>Vitrella</taxon>
    </lineage>
</organism>
<gene>
    <name evidence="1" type="ORF">VBRA1451_LOCUS23970</name>
</gene>
<evidence type="ECO:0008006" key="2">
    <source>
        <dbReference type="Google" id="ProtNLM"/>
    </source>
</evidence>
<reference evidence="1" key="1">
    <citation type="submission" date="2021-01" db="EMBL/GenBank/DDBJ databases">
        <authorList>
            <person name="Corre E."/>
            <person name="Pelletier E."/>
            <person name="Niang G."/>
            <person name="Scheremetjew M."/>
            <person name="Finn R."/>
            <person name="Kale V."/>
            <person name="Holt S."/>
            <person name="Cochrane G."/>
            <person name="Meng A."/>
            <person name="Brown T."/>
            <person name="Cohen L."/>
        </authorList>
    </citation>
    <scope>NUCLEOTIDE SEQUENCE</scope>
    <source>
        <strain evidence="1">CCMP3346</strain>
    </source>
</reference>